<evidence type="ECO:0000256" key="4">
    <source>
        <dbReference type="ARBA" id="ARBA00022692"/>
    </source>
</evidence>
<keyword evidence="3" id="KW-1003">Cell membrane</keyword>
<evidence type="ECO:0000256" key="5">
    <source>
        <dbReference type="ARBA" id="ARBA00022989"/>
    </source>
</evidence>
<evidence type="ECO:0000256" key="3">
    <source>
        <dbReference type="ARBA" id="ARBA00022475"/>
    </source>
</evidence>
<feature type="transmembrane region" description="Helical" evidence="7">
    <location>
        <begin position="188"/>
        <end position="207"/>
    </location>
</feature>
<evidence type="ECO:0000256" key="1">
    <source>
        <dbReference type="ARBA" id="ARBA00004651"/>
    </source>
</evidence>
<feature type="transmembrane region" description="Helical" evidence="7">
    <location>
        <begin position="120"/>
        <end position="141"/>
    </location>
</feature>
<proteinExistence type="inferred from homology"/>
<accession>A0ABT2YML0</accession>
<feature type="transmembrane region" description="Helical" evidence="7">
    <location>
        <begin position="147"/>
        <end position="168"/>
    </location>
</feature>
<evidence type="ECO:0000256" key="6">
    <source>
        <dbReference type="ARBA" id="ARBA00023136"/>
    </source>
</evidence>
<organism evidence="8 9">
    <name type="scientific">Roseateles oligotrophus</name>
    <dbReference type="NCBI Taxonomy" id="1769250"/>
    <lineage>
        <taxon>Bacteria</taxon>
        <taxon>Pseudomonadati</taxon>
        <taxon>Pseudomonadota</taxon>
        <taxon>Betaproteobacteria</taxon>
        <taxon>Burkholderiales</taxon>
        <taxon>Sphaerotilaceae</taxon>
        <taxon>Roseateles</taxon>
    </lineage>
</organism>
<dbReference type="Pfam" id="PF01810">
    <property type="entry name" value="LysE"/>
    <property type="match status" value="1"/>
</dbReference>
<dbReference type="Proteomes" id="UP001209701">
    <property type="component" value="Unassembled WGS sequence"/>
</dbReference>
<dbReference type="EMBL" id="JAJIRN010000014">
    <property type="protein sequence ID" value="MCV2371293.1"/>
    <property type="molecule type" value="Genomic_DNA"/>
</dbReference>
<comment type="subcellular location">
    <subcellularLocation>
        <location evidence="1">Cell membrane</location>
        <topology evidence="1">Multi-pass membrane protein</topology>
    </subcellularLocation>
</comment>
<name>A0ABT2YML0_9BURK</name>
<comment type="similarity">
    <text evidence="2">Belongs to the Rht family.</text>
</comment>
<keyword evidence="4 7" id="KW-0812">Transmembrane</keyword>
<evidence type="ECO:0000313" key="9">
    <source>
        <dbReference type="Proteomes" id="UP001209701"/>
    </source>
</evidence>
<evidence type="ECO:0000256" key="7">
    <source>
        <dbReference type="SAM" id="Phobius"/>
    </source>
</evidence>
<keyword evidence="9" id="KW-1185">Reference proteome</keyword>
<protein>
    <submittedName>
        <fullName evidence="8">LysE family translocator</fullName>
    </submittedName>
</protein>
<feature type="transmembrane region" description="Helical" evidence="7">
    <location>
        <begin position="51"/>
        <end position="73"/>
    </location>
</feature>
<evidence type="ECO:0000313" key="8">
    <source>
        <dbReference type="EMBL" id="MCV2371293.1"/>
    </source>
</evidence>
<keyword evidence="5 7" id="KW-1133">Transmembrane helix</keyword>
<dbReference type="PANTHER" id="PTHR30086">
    <property type="entry name" value="ARGININE EXPORTER PROTEIN ARGO"/>
    <property type="match status" value="1"/>
</dbReference>
<keyword evidence="6 7" id="KW-0472">Membrane</keyword>
<gene>
    <name evidence="8" type="ORF">LNV07_24655</name>
</gene>
<evidence type="ECO:0000256" key="2">
    <source>
        <dbReference type="ARBA" id="ARBA00007928"/>
    </source>
</evidence>
<dbReference type="PIRSF" id="PIRSF006324">
    <property type="entry name" value="LeuE"/>
    <property type="match status" value="1"/>
</dbReference>
<dbReference type="PANTHER" id="PTHR30086:SF14">
    <property type="entry name" value="HOMOSERINE_HOMOSERINE LACTONE EFFLUX PROTEIN"/>
    <property type="match status" value="1"/>
</dbReference>
<comment type="caution">
    <text evidence="8">The sequence shown here is derived from an EMBL/GenBank/DDBJ whole genome shotgun (WGS) entry which is preliminary data.</text>
</comment>
<sequence length="212" mass="22261">MSFSTWLLFLGVSLLTTLSPGPGVLLAVSNSVSQGLMRTMLSSLGNALGIVLVSSAAMAGLGAAMAASALLFAGMKLAGAGYLIYLGIKQWRSLGNVFATAPRSSGLVQRSAPSLLMQGLLVALTNPKSILFFTALFPQFIHTELPVLPQFMLLTATFVACALLSHALYASLARHVGGFFSTRRRVVWFNRGSGGAFVFLGLSLVRLHSPAA</sequence>
<dbReference type="InterPro" id="IPR001123">
    <property type="entry name" value="LeuE-type"/>
</dbReference>
<reference evidence="8 9" key="1">
    <citation type="submission" date="2021-11" db="EMBL/GenBank/DDBJ databases">
        <authorList>
            <person name="Liang Q."/>
            <person name="Mou H."/>
            <person name="Liu Z."/>
        </authorList>
    </citation>
    <scope>NUCLEOTIDE SEQUENCE [LARGE SCALE GENOMIC DNA]</scope>
    <source>
        <strain evidence="8 9">CHU3</strain>
    </source>
</reference>